<protein>
    <submittedName>
        <fullName evidence="1">Uncharacterized protein</fullName>
    </submittedName>
</protein>
<proteinExistence type="predicted"/>
<accession>A0A371CHB2</accession>
<organism evidence="1 2">
    <name type="scientific">Lentinus brumalis</name>
    <dbReference type="NCBI Taxonomy" id="2498619"/>
    <lineage>
        <taxon>Eukaryota</taxon>
        <taxon>Fungi</taxon>
        <taxon>Dikarya</taxon>
        <taxon>Basidiomycota</taxon>
        <taxon>Agaricomycotina</taxon>
        <taxon>Agaricomycetes</taxon>
        <taxon>Polyporales</taxon>
        <taxon>Polyporaceae</taxon>
        <taxon>Lentinus</taxon>
    </lineage>
</organism>
<evidence type="ECO:0000313" key="2">
    <source>
        <dbReference type="Proteomes" id="UP000256964"/>
    </source>
</evidence>
<reference evidence="1 2" key="1">
    <citation type="journal article" date="2018" name="Biotechnol. Biofuels">
        <title>Integrative visual omics of the white-rot fungus Polyporus brumalis exposes the biotechnological potential of its oxidative enzymes for delignifying raw plant biomass.</title>
        <authorList>
            <person name="Miyauchi S."/>
            <person name="Rancon A."/>
            <person name="Drula E."/>
            <person name="Hage H."/>
            <person name="Chaduli D."/>
            <person name="Favel A."/>
            <person name="Grisel S."/>
            <person name="Henrissat B."/>
            <person name="Herpoel-Gimbert I."/>
            <person name="Ruiz-Duenas F.J."/>
            <person name="Chevret D."/>
            <person name="Hainaut M."/>
            <person name="Lin J."/>
            <person name="Wang M."/>
            <person name="Pangilinan J."/>
            <person name="Lipzen A."/>
            <person name="Lesage-Meessen L."/>
            <person name="Navarro D."/>
            <person name="Riley R."/>
            <person name="Grigoriev I.V."/>
            <person name="Zhou S."/>
            <person name="Raouche S."/>
            <person name="Rosso M.N."/>
        </authorList>
    </citation>
    <scope>NUCLEOTIDE SEQUENCE [LARGE SCALE GENOMIC DNA]</scope>
    <source>
        <strain evidence="1 2">BRFM 1820</strain>
    </source>
</reference>
<keyword evidence="2" id="KW-1185">Reference proteome</keyword>
<dbReference type="Proteomes" id="UP000256964">
    <property type="component" value="Unassembled WGS sequence"/>
</dbReference>
<sequence>LQLKYVGLPEVPAGHSVMRATGILDPAVSPGRCAIVPYVRDLPRRLGNEFLIVFQSVTVQGLALECRVHLEARFIRVHTAALCI</sequence>
<evidence type="ECO:0000313" key="1">
    <source>
        <dbReference type="EMBL" id="RDX39678.1"/>
    </source>
</evidence>
<feature type="non-terminal residue" evidence="1">
    <location>
        <position position="84"/>
    </location>
</feature>
<dbReference type="EMBL" id="KZ857682">
    <property type="protein sequence ID" value="RDX39678.1"/>
    <property type="molecule type" value="Genomic_DNA"/>
</dbReference>
<gene>
    <name evidence="1" type="ORF">OH76DRAFT_1413414</name>
</gene>
<dbReference type="AlphaFoldDB" id="A0A371CHB2"/>
<name>A0A371CHB2_9APHY</name>